<evidence type="ECO:0000313" key="1">
    <source>
        <dbReference type="EMBL" id="KAJ6826510.1"/>
    </source>
</evidence>
<accession>A0AAX6GCP7</accession>
<protein>
    <recommendedName>
        <fullName evidence="3">Secreted protein</fullName>
    </recommendedName>
</protein>
<comment type="caution">
    <text evidence="1">The sequence shown here is derived from an EMBL/GenBank/DDBJ whole genome shotgun (WGS) entry which is preliminary data.</text>
</comment>
<reference evidence="1" key="1">
    <citation type="journal article" date="2023" name="GigaByte">
        <title>Genome assembly of the bearded iris, Iris pallida Lam.</title>
        <authorList>
            <person name="Bruccoleri R.E."/>
            <person name="Oakeley E.J."/>
            <person name="Faust A.M.E."/>
            <person name="Altorfer M."/>
            <person name="Dessus-Babus S."/>
            <person name="Burckhardt D."/>
            <person name="Oertli M."/>
            <person name="Naumann U."/>
            <person name="Petersen F."/>
            <person name="Wong J."/>
        </authorList>
    </citation>
    <scope>NUCLEOTIDE SEQUENCE</scope>
    <source>
        <strain evidence="1">GSM-AAB239-AS_SAM_17_03QT</strain>
    </source>
</reference>
<gene>
    <name evidence="1" type="ORF">M6B38_372095</name>
</gene>
<evidence type="ECO:0008006" key="3">
    <source>
        <dbReference type="Google" id="ProtNLM"/>
    </source>
</evidence>
<keyword evidence="2" id="KW-1185">Reference proteome</keyword>
<dbReference type="AlphaFoldDB" id="A0AAX6GCP7"/>
<name>A0AAX6GCP7_IRIPA</name>
<reference evidence="1" key="2">
    <citation type="submission" date="2023-04" db="EMBL/GenBank/DDBJ databases">
        <authorList>
            <person name="Bruccoleri R.E."/>
            <person name="Oakeley E.J."/>
            <person name="Faust A.-M."/>
            <person name="Dessus-Babus S."/>
            <person name="Altorfer M."/>
            <person name="Burckhardt D."/>
            <person name="Oertli M."/>
            <person name="Naumann U."/>
            <person name="Petersen F."/>
            <person name="Wong J."/>
        </authorList>
    </citation>
    <scope>NUCLEOTIDE SEQUENCE</scope>
    <source>
        <strain evidence="1">GSM-AAB239-AS_SAM_17_03QT</strain>
        <tissue evidence="1">Leaf</tissue>
    </source>
</reference>
<evidence type="ECO:0000313" key="2">
    <source>
        <dbReference type="Proteomes" id="UP001140949"/>
    </source>
</evidence>
<sequence length="78" mass="8856">MGSFPSLFPVIFSVYIHITHSPHAHTHSSLTLTVFTVYTHTHKHSLSHPHGSSHLHTHSCFPTLSICKCMIMSIYQFK</sequence>
<proteinExistence type="predicted"/>
<dbReference type="EMBL" id="JANAVB010020997">
    <property type="protein sequence ID" value="KAJ6826510.1"/>
    <property type="molecule type" value="Genomic_DNA"/>
</dbReference>
<dbReference type="Proteomes" id="UP001140949">
    <property type="component" value="Unassembled WGS sequence"/>
</dbReference>
<organism evidence="1 2">
    <name type="scientific">Iris pallida</name>
    <name type="common">Sweet iris</name>
    <dbReference type="NCBI Taxonomy" id="29817"/>
    <lineage>
        <taxon>Eukaryota</taxon>
        <taxon>Viridiplantae</taxon>
        <taxon>Streptophyta</taxon>
        <taxon>Embryophyta</taxon>
        <taxon>Tracheophyta</taxon>
        <taxon>Spermatophyta</taxon>
        <taxon>Magnoliopsida</taxon>
        <taxon>Liliopsida</taxon>
        <taxon>Asparagales</taxon>
        <taxon>Iridaceae</taxon>
        <taxon>Iridoideae</taxon>
        <taxon>Irideae</taxon>
        <taxon>Iris</taxon>
    </lineage>
</organism>